<evidence type="ECO:0000313" key="2">
    <source>
        <dbReference type="Proteomes" id="UP000034588"/>
    </source>
</evidence>
<name>A0A0G1W3G4_9BACT</name>
<reference evidence="1 2" key="1">
    <citation type="journal article" date="2015" name="Nature">
        <title>rRNA introns, odd ribosomes, and small enigmatic genomes across a large radiation of phyla.</title>
        <authorList>
            <person name="Brown C.T."/>
            <person name="Hug L.A."/>
            <person name="Thomas B.C."/>
            <person name="Sharon I."/>
            <person name="Castelle C.J."/>
            <person name="Singh A."/>
            <person name="Wilkins M.J."/>
            <person name="Williams K.H."/>
            <person name="Banfield J.F."/>
        </authorList>
    </citation>
    <scope>NUCLEOTIDE SEQUENCE [LARGE SCALE GENOMIC DNA]</scope>
</reference>
<sequence length="59" mass="6551">MREVITYAHAYISGYTNLCMDCCEDPDTLEFLPALGPVSHGVHQGSCDICDEKNCNIKE</sequence>
<dbReference type="EMBL" id="LCQD01000003">
    <property type="protein sequence ID" value="KKW13243.1"/>
    <property type="molecule type" value="Genomic_DNA"/>
</dbReference>
<organism evidence="1 2">
    <name type="scientific">Candidatus Gottesmanbacteria bacterium GW2011_GWB1_49_7</name>
    <dbReference type="NCBI Taxonomy" id="1618448"/>
    <lineage>
        <taxon>Bacteria</taxon>
        <taxon>Candidatus Gottesmaniibacteriota</taxon>
    </lineage>
</organism>
<protein>
    <submittedName>
        <fullName evidence="1">Uncharacterized protein</fullName>
    </submittedName>
</protein>
<gene>
    <name evidence="1" type="ORF">UY48_C0003G0065</name>
</gene>
<dbReference type="AlphaFoldDB" id="A0A0G1W3G4"/>
<accession>A0A0G1W3G4</accession>
<dbReference type="Proteomes" id="UP000034588">
    <property type="component" value="Unassembled WGS sequence"/>
</dbReference>
<proteinExistence type="predicted"/>
<comment type="caution">
    <text evidence="1">The sequence shown here is derived from an EMBL/GenBank/DDBJ whole genome shotgun (WGS) entry which is preliminary data.</text>
</comment>
<evidence type="ECO:0000313" key="1">
    <source>
        <dbReference type="EMBL" id="KKW13243.1"/>
    </source>
</evidence>